<dbReference type="EMBL" id="JABBWD010000002">
    <property type="protein sequence ID" value="KAG1783145.1"/>
    <property type="molecule type" value="Genomic_DNA"/>
</dbReference>
<protein>
    <submittedName>
        <fullName evidence="1">Uncharacterized protein</fullName>
    </submittedName>
</protein>
<dbReference type="Proteomes" id="UP000714275">
    <property type="component" value="Unassembled WGS sequence"/>
</dbReference>
<keyword evidence="2" id="KW-1185">Reference proteome</keyword>
<name>A0A9P7A623_9AGAM</name>
<gene>
    <name evidence="1" type="ORF">EV702DRAFT_1040889</name>
</gene>
<evidence type="ECO:0000313" key="2">
    <source>
        <dbReference type="Proteomes" id="UP000714275"/>
    </source>
</evidence>
<dbReference type="AlphaFoldDB" id="A0A9P7A623"/>
<comment type="caution">
    <text evidence="1">The sequence shown here is derived from an EMBL/GenBank/DDBJ whole genome shotgun (WGS) entry which is preliminary data.</text>
</comment>
<reference evidence="1" key="1">
    <citation type="journal article" date="2020" name="New Phytol.">
        <title>Comparative genomics reveals dynamic genome evolution in host specialist ectomycorrhizal fungi.</title>
        <authorList>
            <person name="Lofgren L.A."/>
            <person name="Nguyen N.H."/>
            <person name="Vilgalys R."/>
            <person name="Ruytinx J."/>
            <person name="Liao H.L."/>
            <person name="Branco S."/>
            <person name="Kuo A."/>
            <person name="LaButti K."/>
            <person name="Lipzen A."/>
            <person name="Andreopoulos W."/>
            <person name="Pangilinan J."/>
            <person name="Riley R."/>
            <person name="Hundley H."/>
            <person name="Na H."/>
            <person name="Barry K."/>
            <person name="Grigoriev I.V."/>
            <person name="Stajich J.E."/>
            <person name="Kennedy P.G."/>
        </authorList>
    </citation>
    <scope>NUCLEOTIDE SEQUENCE</scope>
    <source>
        <strain evidence="1">DOB743</strain>
    </source>
</reference>
<proteinExistence type="predicted"/>
<accession>A0A9P7A623</accession>
<dbReference type="OrthoDB" id="2680741at2759"/>
<sequence>MKDTLAEKATHELAFEEFDAAITPKYRSVWLAEMEAWEENTNYVSIPNVLKAKSMAITQAGAQLTLAELESEELHVLIASGIDLEEEQRRLCNIAELMGLHATDTQKGSLMQMWNSLRRRIDMWQCAQVLYLPVIQGLINQTARKDHENAECIKLCDLCLQDNKWELCYAQTHDALEELRQCLHIHYSLLTFKREWMCGQGANTRAQNALTWFH</sequence>
<organism evidence="1 2">
    <name type="scientific">Suillus placidus</name>
    <dbReference type="NCBI Taxonomy" id="48579"/>
    <lineage>
        <taxon>Eukaryota</taxon>
        <taxon>Fungi</taxon>
        <taxon>Dikarya</taxon>
        <taxon>Basidiomycota</taxon>
        <taxon>Agaricomycotina</taxon>
        <taxon>Agaricomycetes</taxon>
        <taxon>Agaricomycetidae</taxon>
        <taxon>Boletales</taxon>
        <taxon>Suillineae</taxon>
        <taxon>Suillaceae</taxon>
        <taxon>Suillus</taxon>
    </lineage>
</organism>
<evidence type="ECO:0000313" key="1">
    <source>
        <dbReference type="EMBL" id="KAG1783145.1"/>
    </source>
</evidence>